<organism evidence="2 3">
    <name type="scientific">Saccharothrix espanaensis (strain ATCC 51144 / DSM 44229 / JCM 9112 / NBRC 15066 / NRRL 15764)</name>
    <dbReference type="NCBI Taxonomy" id="1179773"/>
    <lineage>
        <taxon>Bacteria</taxon>
        <taxon>Bacillati</taxon>
        <taxon>Actinomycetota</taxon>
        <taxon>Actinomycetes</taxon>
        <taxon>Pseudonocardiales</taxon>
        <taxon>Pseudonocardiaceae</taxon>
        <taxon>Saccharothrix</taxon>
    </lineage>
</organism>
<name>K0JXV0_SACES</name>
<accession>K0JXV0</accession>
<evidence type="ECO:0000313" key="3">
    <source>
        <dbReference type="Proteomes" id="UP000006281"/>
    </source>
</evidence>
<dbReference type="KEGG" id="sesp:BN6_55010"/>
<reference evidence="2 3" key="1">
    <citation type="journal article" date="2012" name="BMC Genomics">
        <title>Complete genome sequence of Saccharothrix espanaensis DSM 44229T and comparison to the other completely sequenced Pseudonocardiaceae.</title>
        <authorList>
            <person name="Strobel T."/>
            <person name="Al-Dilaimi A."/>
            <person name="Blom J."/>
            <person name="Gessner A."/>
            <person name="Kalinowski J."/>
            <person name="Luzhetska M."/>
            <person name="Puhler A."/>
            <person name="Szczepanowski R."/>
            <person name="Bechthold A."/>
            <person name="Ruckert C."/>
        </authorList>
    </citation>
    <scope>NUCLEOTIDE SEQUENCE [LARGE SCALE GENOMIC DNA]</scope>
    <source>
        <strain evidence="3">ATCC 51144 / DSM 44229 / JCM 9112 / NBRC 15066 / NRRL 15764</strain>
    </source>
</reference>
<sequence length="159" mass="17170">MQVRPCYVLCRARCRGRRVVRPGGLLPAVGVTGLRLVGGDRVGPGRADSREPVGPAVGEVPEARHRPGPRAVYPLDYRRTQVDGGPIGGYLVEAKWAGRNDAASKNPPCDPADFRYNEERCAVSNRAAADAFESLFRTHFPNQVGNGTLRVIHVPGNGM</sequence>
<dbReference type="EMBL" id="HE804045">
    <property type="protein sequence ID" value="CCH32760.1"/>
    <property type="molecule type" value="Genomic_DNA"/>
</dbReference>
<proteinExistence type="predicted"/>
<protein>
    <submittedName>
        <fullName evidence="2">Uncharacterized protein</fullName>
    </submittedName>
</protein>
<keyword evidence="3" id="KW-1185">Reference proteome</keyword>
<dbReference type="HOGENOM" id="CLU_1659475_0_0_11"/>
<dbReference type="STRING" id="1179773.BN6_55010"/>
<dbReference type="PATRIC" id="fig|1179773.3.peg.5544"/>
<evidence type="ECO:0000313" key="2">
    <source>
        <dbReference type="EMBL" id="CCH32760.1"/>
    </source>
</evidence>
<dbReference type="Proteomes" id="UP000006281">
    <property type="component" value="Chromosome"/>
</dbReference>
<dbReference type="AlphaFoldDB" id="K0JXV0"/>
<feature type="region of interest" description="Disordered" evidence="1">
    <location>
        <begin position="41"/>
        <end position="68"/>
    </location>
</feature>
<evidence type="ECO:0000256" key="1">
    <source>
        <dbReference type="SAM" id="MobiDB-lite"/>
    </source>
</evidence>
<gene>
    <name evidence="2" type="ordered locus">BN6_55010</name>
</gene>